<proteinExistence type="inferred from homology"/>
<comment type="similarity">
    <text evidence="1">Belongs to the metallo-beta-lactamase superfamily.</text>
</comment>
<dbReference type="PANTHER" id="PTHR42978">
    <property type="entry name" value="QUORUM-QUENCHING LACTONASE YTNP-RELATED-RELATED"/>
    <property type="match status" value="1"/>
</dbReference>
<keyword evidence="2" id="KW-0479">Metal-binding</keyword>
<dbReference type="Pfam" id="PF00753">
    <property type="entry name" value="Lactamase_B"/>
    <property type="match status" value="1"/>
</dbReference>
<evidence type="ECO:0000256" key="2">
    <source>
        <dbReference type="ARBA" id="ARBA00022723"/>
    </source>
</evidence>
<dbReference type="CDD" id="cd16277">
    <property type="entry name" value="metallo-hydrolase-like_MBL-fold"/>
    <property type="match status" value="1"/>
</dbReference>
<keyword evidence="3" id="KW-0378">Hydrolase</keyword>
<accession>A0A075H5S3</accession>
<dbReference type="InterPro" id="IPR051013">
    <property type="entry name" value="MBL_superfamily_lactonases"/>
</dbReference>
<organism evidence="6">
    <name type="scientific">uncultured marine thaumarchaeote KM3_45_G08</name>
    <dbReference type="NCBI Taxonomy" id="1456157"/>
    <lineage>
        <taxon>Archaea</taxon>
        <taxon>Nitrososphaerota</taxon>
        <taxon>environmental samples</taxon>
    </lineage>
</organism>
<protein>
    <submittedName>
        <fullName evidence="6">Putative beta-lactamase</fullName>
    </submittedName>
</protein>
<keyword evidence="4" id="KW-0862">Zinc</keyword>
<dbReference type="InterPro" id="IPR001279">
    <property type="entry name" value="Metallo-B-lactamas"/>
</dbReference>
<name>A0A075H5S3_9ARCH</name>
<reference evidence="6" key="1">
    <citation type="journal article" date="2014" name="Genome Biol. Evol.">
        <title>Pangenome evidence for extensive interdomain horizontal transfer affecting lineage core and shell genes in uncultured planktonic thaumarchaeota and euryarchaeota.</title>
        <authorList>
            <person name="Deschamps P."/>
            <person name="Zivanovic Y."/>
            <person name="Moreira D."/>
            <person name="Rodriguez-Valera F."/>
            <person name="Lopez-Garcia P."/>
        </authorList>
    </citation>
    <scope>NUCLEOTIDE SEQUENCE</scope>
</reference>
<evidence type="ECO:0000256" key="4">
    <source>
        <dbReference type="ARBA" id="ARBA00022833"/>
    </source>
</evidence>
<sequence>MIDGRWVPTFQNAKYIFAKTEYEFWKTKSAKHPTKYDDGCYIDSVLPIEEAGQAIVVADTHNLNDEITLEPSPGHTPGHTSVRIQSNGSHAVFSGDLIHSVLQCVYPDLVSRACFDKALARQTRKSFLQSACETRTQVFTAHFPSPSTGHIEPARESYRFAYDGK</sequence>
<dbReference type="SUPFAM" id="SSF56281">
    <property type="entry name" value="Metallo-hydrolase/oxidoreductase"/>
    <property type="match status" value="1"/>
</dbReference>
<evidence type="ECO:0000256" key="3">
    <source>
        <dbReference type="ARBA" id="ARBA00022801"/>
    </source>
</evidence>
<evidence type="ECO:0000313" key="6">
    <source>
        <dbReference type="EMBL" id="AIF10455.1"/>
    </source>
</evidence>
<dbReference type="InterPro" id="IPR036866">
    <property type="entry name" value="RibonucZ/Hydroxyglut_hydro"/>
</dbReference>
<dbReference type="PANTHER" id="PTHR42978:SF6">
    <property type="entry name" value="QUORUM-QUENCHING LACTONASE YTNP-RELATED"/>
    <property type="match status" value="1"/>
</dbReference>
<feature type="domain" description="Metallo-beta-lactamase" evidence="5">
    <location>
        <begin position="8"/>
        <end position="101"/>
    </location>
</feature>
<dbReference type="Gene3D" id="3.60.15.10">
    <property type="entry name" value="Ribonuclease Z/Hydroxyacylglutathione hydrolase-like"/>
    <property type="match status" value="1"/>
</dbReference>
<evidence type="ECO:0000256" key="1">
    <source>
        <dbReference type="ARBA" id="ARBA00007749"/>
    </source>
</evidence>
<dbReference type="AlphaFoldDB" id="A0A075H5S3"/>
<dbReference type="GO" id="GO:0046872">
    <property type="term" value="F:metal ion binding"/>
    <property type="evidence" value="ECO:0007669"/>
    <property type="project" value="UniProtKB-KW"/>
</dbReference>
<dbReference type="GO" id="GO:0016787">
    <property type="term" value="F:hydrolase activity"/>
    <property type="evidence" value="ECO:0007669"/>
    <property type="project" value="UniProtKB-KW"/>
</dbReference>
<dbReference type="EMBL" id="KF900891">
    <property type="protein sequence ID" value="AIF10455.1"/>
    <property type="molecule type" value="Genomic_DNA"/>
</dbReference>
<evidence type="ECO:0000259" key="5">
    <source>
        <dbReference type="Pfam" id="PF00753"/>
    </source>
</evidence>